<evidence type="ECO:0000256" key="11">
    <source>
        <dbReference type="ARBA" id="ARBA00048179"/>
    </source>
</evidence>
<keyword evidence="6" id="KW-0479">Metal-binding</keyword>
<dbReference type="AlphaFoldDB" id="A0A1H1STB7"/>
<dbReference type="EMBL" id="LT629750">
    <property type="protein sequence ID" value="SDS51175.1"/>
    <property type="molecule type" value="Genomic_DNA"/>
</dbReference>
<dbReference type="SUPFAM" id="SSF53850">
    <property type="entry name" value="Periplasmic binding protein-like II"/>
    <property type="match status" value="1"/>
</dbReference>
<keyword evidence="15" id="KW-1185">Reference proteome</keyword>
<evidence type="ECO:0000313" key="14">
    <source>
        <dbReference type="EMBL" id="SDS51175.1"/>
    </source>
</evidence>
<evidence type="ECO:0000256" key="12">
    <source>
        <dbReference type="SAM" id="SignalP"/>
    </source>
</evidence>
<keyword evidence="9" id="KW-0408">Iron</keyword>
<proteinExistence type="inferred from homology"/>
<dbReference type="GO" id="GO:0009228">
    <property type="term" value="P:thiamine biosynthetic process"/>
    <property type="evidence" value="ECO:0007669"/>
    <property type="project" value="UniProtKB-KW"/>
</dbReference>
<comment type="subunit">
    <text evidence="4">Homodimer.</text>
</comment>
<accession>A0A1H1STB7</accession>
<evidence type="ECO:0000256" key="6">
    <source>
        <dbReference type="ARBA" id="ARBA00022723"/>
    </source>
</evidence>
<comment type="catalytic activity">
    <reaction evidence="11">
        <text>N(6)-(pyridoxal phosphate)-L-lysyl-[4-amino-5-hydroxymethyl-2-methylpyrimidine phosphate synthase] + L-histidyl-[4-amino-5-hydroxymethyl-2-methylpyrimidine phosphate synthase] + 2 Fe(3+) + 4 H2O = L-lysyl-[4-amino-5-hydroxymethyl-2-methylpyrimidine phosphate synthase] + (2S)-2-amino-5-hydroxy-4-oxopentanoyl-[4-amino-5-hydroxymethyl-2-methylpyrimidine phosphate synthase] + 4-amino-2-methyl-5-(phosphooxymethyl)pyrimidine + 3-oxopropanoate + 2 Fe(2+) + 2 H(+)</text>
        <dbReference type="Rhea" id="RHEA:65756"/>
        <dbReference type="Rhea" id="RHEA-COMP:16892"/>
        <dbReference type="Rhea" id="RHEA-COMP:16893"/>
        <dbReference type="Rhea" id="RHEA-COMP:16894"/>
        <dbReference type="Rhea" id="RHEA-COMP:16895"/>
        <dbReference type="ChEBI" id="CHEBI:15377"/>
        <dbReference type="ChEBI" id="CHEBI:15378"/>
        <dbReference type="ChEBI" id="CHEBI:29033"/>
        <dbReference type="ChEBI" id="CHEBI:29034"/>
        <dbReference type="ChEBI" id="CHEBI:29969"/>
        <dbReference type="ChEBI" id="CHEBI:29979"/>
        <dbReference type="ChEBI" id="CHEBI:33190"/>
        <dbReference type="ChEBI" id="CHEBI:58354"/>
        <dbReference type="ChEBI" id="CHEBI:143915"/>
        <dbReference type="ChEBI" id="CHEBI:157692"/>
    </reaction>
    <physiologicalReaction direction="left-to-right" evidence="11">
        <dbReference type="Rhea" id="RHEA:65757"/>
    </physiologicalReaction>
</comment>
<dbReference type="PANTHER" id="PTHR31528:SF1">
    <property type="entry name" value="4-AMINO-5-HYDROXYMETHYL-2-METHYLPYRIMIDINE PHOSPHATE SYNTHASE THI11-RELATED"/>
    <property type="match status" value="1"/>
</dbReference>
<evidence type="ECO:0000259" key="13">
    <source>
        <dbReference type="Pfam" id="PF09084"/>
    </source>
</evidence>
<organism evidence="14 15">
    <name type="scientific">Bradyrhizobium canariense</name>
    <dbReference type="NCBI Taxonomy" id="255045"/>
    <lineage>
        <taxon>Bacteria</taxon>
        <taxon>Pseudomonadati</taxon>
        <taxon>Pseudomonadota</taxon>
        <taxon>Alphaproteobacteria</taxon>
        <taxon>Hyphomicrobiales</taxon>
        <taxon>Nitrobacteraceae</taxon>
        <taxon>Bradyrhizobium</taxon>
    </lineage>
</organism>
<keyword evidence="8" id="KW-0784">Thiamine biosynthesis</keyword>
<sequence>MRASAIFVCGVVTAVAAMISTFANAAETLRVRLDWTPWGDQAPFHLAMKKGWFAKQGLDVQLEDGNGSVSTVQIVGNGDYDLGHASLATMAIARAKGLPVKAVADFIRQNDIGLMVGKDTGINTPKDLRGKKLTFTAGSLETPFLDRFIAAGGLTRSEVELTNVDAANKGSLYMSGRVDGAFSSAPFMQPIFDRQRPTKTIRFSDYGLEFPSFGLFATEATIAAKGDQIRKFASVVAGAWQYILDGHEAEGAQAIIDARPQAKLNADVLREQIEILRGLVSTPATAGKPMGIMADADWAKALDTLQQGKLIDHADAPGAYYTNNFIDVALVKEIANGGE</sequence>
<evidence type="ECO:0000256" key="3">
    <source>
        <dbReference type="ARBA" id="ARBA00009406"/>
    </source>
</evidence>
<evidence type="ECO:0000256" key="5">
    <source>
        <dbReference type="ARBA" id="ARBA00022679"/>
    </source>
</evidence>
<evidence type="ECO:0000256" key="9">
    <source>
        <dbReference type="ARBA" id="ARBA00023004"/>
    </source>
</evidence>
<feature type="domain" description="SsuA/THI5-like" evidence="13">
    <location>
        <begin position="40"/>
        <end position="245"/>
    </location>
</feature>
<keyword evidence="5" id="KW-0808">Transferase</keyword>
<name>A0A1H1STB7_9BRAD</name>
<evidence type="ECO:0000256" key="10">
    <source>
        <dbReference type="ARBA" id="ARBA00033171"/>
    </source>
</evidence>
<feature type="chain" id="PRO_5009260382" description="Thiamine pyrimidine synthase" evidence="12">
    <location>
        <begin position="26"/>
        <end position="339"/>
    </location>
</feature>
<gene>
    <name evidence="14" type="ORF">SAMN05444158_2283</name>
</gene>
<dbReference type="PANTHER" id="PTHR31528">
    <property type="entry name" value="4-AMINO-5-HYDROXYMETHYL-2-METHYLPYRIMIDINE PHOSPHATE SYNTHASE THI11-RELATED"/>
    <property type="match status" value="1"/>
</dbReference>
<dbReference type="InterPro" id="IPR015168">
    <property type="entry name" value="SsuA/THI5"/>
</dbReference>
<dbReference type="GO" id="GO:0016740">
    <property type="term" value="F:transferase activity"/>
    <property type="evidence" value="ECO:0007669"/>
    <property type="project" value="UniProtKB-KW"/>
</dbReference>
<reference evidence="15" key="1">
    <citation type="submission" date="2016-10" db="EMBL/GenBank/DDBJ databases">
        <authorList>
            <person name="Varghese N."/>
            <person name="Submissions S."/>
        </authorList>
    </citation>
    <scope>NUCLEOTIDE SEQUENCE [LARGE SCALE GENOMIC DNA]</scope>
    <source>
        <strain evidence="15">GAS369</strain>
    </source>
</reference>
<evidence type="ECO:0000256" key="2">
    <source>
        <dbReference type="ARBA" id="ARBA00004948"/>
    </source>
</evidence>
<evidence type="ECO:0000256" key="4">
    <source>
        <dbReference type="ARBA" id="ARBA00011738"/>
    </source>
</evidence>
<evidence type="ECO:0000256" key="1">
    <source>
        <dbReference type="ARBA" id="ARBA00003469"/>
    </source>
</evidence>
<keyword evidence="7" id="KW-0663">Pyridoxal phosphate</keyword>
<dbReference type="InterPro" id="IPR027939">
    <property type="entry name" value="NMT1/THI5"/>
</dbReference>
<keyword evidence="12" id="KW-0732">Signal</keyword>
<feature type="signal peptide" evidence="12">
    <location>
        <begin position="1"/>
        <end position="25"/>
    </location>
</feature>
<comment type="pathway">
    <text evidence="2">Cofactor biosynthesis; thiamine diphosphate biosynthesis.</text>
</comment>
<dbReference type="Pfam" id="PF09084">
    <property type="entry name" value="NMT1"/>
    <property type="match status" value="1"/>
</dbReference>
<evidence type="ECO:0000256" key="8">
    <source>
        <dbReference type="ARBA" id="ARBA00022977"/>
    </source>
</evidence>
<comment type="function">
    <text evidence="1">Responsible for the formation of the pyrimidine heterocycle in the thiamine biosynthesis pathway. Catalyzes the formation of hydroxymethylpyrimidine phosphate (HMP-P) from histidine and pyridoxal phosphate (PLP). The protein uses PLP and the active site histidine to form HMP-P, generating an inactive enzyme. The enzyme can only undergo a single turnover, which suggests it is a suicide enzyme.</text>
</comment>
<protein>
    <recommendedName>
        <fullName evidence="10">Thiamine pyrimidine synthase</fullName>
    </recommendedName>
</protein>
<dbReference type="Proteomes" id="UP000243904">
    <property type="component" value="Chromosome I"/>
</dbReference>
<dbReference type="Gene3D" id="3.40.190.10">
    <property type="entry name" value="Periplasmic binding protein-like II"/>
    <property type="match status" value="2"/>
</dbReference>
<comment type="similarity">
    <text evidence="3">Belongs to the NMT1/THI5 family.</text>
</comment>
<evidence type="ECO:0000313" key="15">
    <source>
        <dbReference type="Proteomes" id="UP000243904"/>
    </source>
</evidence>
<dbReference type="GO" id="GO:0046872">
    <property type="term" value="F:metal ion binding"/>
    <property type="evidence" value="ECO:0007669"/>
    <property type="project" value="UniProtKB-KW"/>
</dbReference>
<evidence type="ECO:0000256" key="7">
    <source>
        <dbReference type="ARBA" id="ARBA00022898"/>
    </source>
</evidence>